<feature type="transmembrane region" description="Helical" evidence="8">
    <location>
        <begin position="818"/>
        <end position="840"/>
    </location>
</feature>
<dbReference type="Gene3D" id="1.20.1070.10">
    <property type="entry name" value="Rhodopsin 7-helix transmembrane proteins"/>
    <property type="match status" value="4"/>
</dbReference>
<feature type="transmembrane region" description="Helical" evidence="8">
    <location>
        <begin position="901"/>
        <end position="921"/>
    </location>
</feature>
<gene>
    <name evidence="10" type="ORF">Fcan01_07557</name>
</gene>
<dbReference type="PROSITE" id="PS50262">
    <property type="entry name" value="G_PROTEIN_RECEP_F1_2"/>
    <property type="match status" value="2"/>
</dbReference>
<comment type="similarity">
    <text evidence="2 6">Belongs to the G-protein coupled receptor 1 family.</text>
</comment>
<keyword evidence="5 8" id="KW-0472">Membrane</keyword>
<reference evidence="10 11" key="1">
    <citation type="submission" date="2015-12" db="EMBL/GenBank/DDBJ databases">
        <title>The genome of Folsomia candida.</title>
        <authorList>
            <person name="Faddeeva A."/>
            <person name="Derks M.F."/>
            <person name="Anvar Y."/>
            <person name="Smit S."/>
            <person name="Van Straalen N."/>
            <person name="Roelofs D."/>
        </authorList>
    </citation>
    <scope>NUCLEOTIDE SEQUENCE [LARGE SCALE GENOMIC DNA]</scope>
    <source>
        <strain evidence="10 11">VU population</strain>
        <tissue evidence="10">Whole body</tissue>
    </source>
</reference>
<dbReference type="GO" id="GO:0004930">
    <property type="term" value="F:G protein-coupled receptor activity"/>
    <property type="evidence" value="ECO:0007669"/>
    <property type="project" value="UniProtKB-KW"/>
</dbReference>
<evidence type="ECO:0000256" key="6">
    <source>
        <dbReference type="RuleBase" id="RU000688"/>
    </source>
</evidence>
<keyword evidence="11" id="KW-1185">Reference proteome</keyword>
<evidence type="ECO:0000256" key="4">
    <source>
        <dbReference type="ARBA" id="ARBA00022989"/>
    </source>
</evidence>
<evidence type="ECO:0000256" key="3">
    <source>
        <dbReference type="ARBA" id="ARBA00022692"/>
    </source>
</evidence>
<keyword evidence="6" id="KW-0807">Transducer</keyword>
<dbReference type="InterPro" id="IPR000276">
    <property type="entry name" value="GPCR_Rhodpsn"/>
</dbReference>
<feature type="transmembrane region" description="Helical" evidence="8">
    <location>
        <begin position="1254"/>
        <end position="1272"/>
    </location>
</feature>
<sequence length="1340" mass="149642">MGDFGENSTFFSAEDSATTSRPDYTNNLDDIFSVNRLSYVAELVEHYYTPLLCCVGAIGNCLSLAVFCFNANQRNLSSSYYLSALAISDTGFLITVFVFWLETFGPGVLSSKLGCPFIMYSGQVTCFLSVWLTVSFTIERYFAVMHPLRCSSVCTVSKAKKVIFSLTTFAIIAFSYALLIARVEDTANIRNDDYLLHQQNHDDNHTTPTSVIEQSFTPQRESLIPLHLNHQESSNDFLHSLKMNRAGCFEEESCQRQFANSVRGDGGETFSNLDESDGQVGRGGMTGFPSNGDDNDGDSILGNPLMTMFNSTTMLINLNKGDSSTGYEGAEKGGESHQPELRCTVPLKYITVSIIANYLDSVITLIIPFCLITYFNVRIAVCVWRLKDERKRIVAGTVMSRRKLNQISTPSSQTSTGAKSYLGRMVRRGRPPQDAEEAAQELRPINHIHHQRDGWTCQMCGRVPGGDSSNLNLMEQFPEQRTNANHVNVGHLSQQQNEISCPGCKSLQSQPTLNESGSLVSLPASLENRTTALRERNLPSNCAHNCSSSTTNPVLLPTELSPALDLNRRVGQSVQNSQLRSFKNLIPNTLHGMGIISRRGNLTVCNTPQSTISSSSETRVTKMLLLVSTSFLILNLPSHAIRLLVFLQSVFWGDDIEVMRRLYAAQQLSNVLLFNTNFASNFILYCLSGRNFRKSLWNVLFGRCHKNKRRSPRSFANTTLKKTVRFVPSGNRADGNTVVEANEVIQQPAFPKNVTKTDITNEFESIELDTSIVLFHLAMTVDRFYTPFLFLFGLIGNCLTIIVFSSKSQNARGSLSSSVYLSALAISDSGYLINLLIMWLDNVGWYGLLTNSFMCKTVMYTATVTGFLSVQFVVCFTLERFVVVCYPLFKPSQCTASRAKKIVLGLSLTATLAFSYILVIADVQTFRLYPEQHQENSESLPSDKKAHESMFDLSTSANTFSPGNEMLSNYLQVNRSLNVPESFQSEMKYGEIEDATGSNKQTWANNVDESTKLVDEQELVYMCSVPEKYHKLSRVNSYVDSILTFILPFLLIAILNLKIIFCVKRVKGHRESMLANTKIHYRQSHKPQPISGPEGKAKLKDFFTTFHYIKKSAGGRNQGRKKSRRAREAADCQNMGSTSSFASCSNSNCPNSQKRLRDLERNGSKSLLKHNAISIEMEDSQSSPGEVTPPFKPIVTPMTPTATEIRVTKTLLLVSSVFLLLHFPSHCIRVAAFIESIGSGSKETLQRLNVAQHWANILFNTNFAINFLLYCCSGKAFRRSIKNLFSKDFFFRKACSRSPGNNASTTMLTTQLTLQTDSASCKYNTRIRRNLSEAEEEDRL</sequence>
<feature type="transmembrane region" description="Helical" evidence="8">
    <location>
        <begin position="1042"/>
        <end position="1063"/>
    </location>
</feature>
<evidence type="ECO:0000256" key="8">
    <source>
        <dbReference type="SAM" id="Phobius"/>
    </source>
</evidence>
<feature type="domain" description="G-protein coupled receptors family 1 profile" evidence="9">
    <location>
        <begin position="59"/>
        <end position="685"/>
    </location>
</feature>
<organism evidence="10 11">
    <name type="scientific">Folsomia candida</name>
    <name type="common">Springtail</name>
    <dbReference type="NCBI Taxonomy" id="158441"/>
    <lineage>
        <taxon>Eukaryota</taxon>
        <taxon>Metazoa</taxon>
        <taxon>Ecdysozoa</taxon>
        <taxon>Arthropoda</taxon>
        <taxon>Hexapoda</taxon>
        <taxon>Collembola</taxon>
        <taxon>Entomobryomorpha</taxon>
        <taxon>Isotomoidea</taxon>
        <taxon>Isotomidae</taxon>
        <taxon>Proisotominae</taxon>
        <taxon>Folsomia</taxon>
    </lineage>
</organism>
<feature type="transmembrane region" description="Helical" evidence="8">
    <location>
        <begin position="1211"/>
        <end position="1234"/>
    </location>
</feature>
<keyword evidence="4 8" id="KW-1133">Transmembrane helix</keyword>
<feature type="transmembrane region" description="Helical" evidence="8">
    <location>
        <begin position="162"/>
        <end position="181"/>
    </location>
</feature>
<dbReference type="PANTHER" id="PTHR46641">
    <property type="entry name" value="FMRFAMIDE RECEPTOR-RELATED"/>
    <property type="match status" value="1"/>
</dbReference>
<protein>
    <submittedName>
        <fullName evidence="10">C-C chemokine receptor type 3</fullName>
    </submittedName>
</protein>
<name>A0A226EJQ2_FOLCA</name>
<dbReference type="EMBL" id="LNIX01000003">
    <property type="protein sequence ID" value="OXA57520.1"/>
    <property type="molecule type" value="Genomic_DNA"/>
</dbReference>
<dbReference type="PRINTS" id="PR00237">
    <property type="entry name" value="GPCRRHODOPSN"/>
</dbReference>
<accession>A0A226EJQ2</accession>
<dbReference type="GO" id="GO:0016020">
    <property type="term" value="C:membrane"/>
    <property type="evidence" value="ECO:0007669"/>
    <property type="project" value="UniProtKB-SubCell"/>
</dbReference>
<feature type="transmembrane region" description="Helical" evidence="8">
    <location>
        <begin position="860"/>
        <end position="889"/>
    </location>
</feature>
<feature type="transmembrane region" description="Helical" evidence="8">
    <location>
        <begin position="784"/>
        <end position="806"/>
    </location>
</feature>
<proteinExistence type="inferred from homology"/>
<keyword evidence="6 10" id="KW-0675">Receptor</keyword>
<dbReference type="OrthoDB" id="9990906at2759"/>
<comment type="caution">
    <text evidence="10">The sequence shown here is derived from an EMBL/GenBank/DDBJ whole genome shotgun (WGS) entry which is preliminary data.</text>
</comment>
<dbReference type="SUPFAM" id="SSF81321">
    <property type="entry name" value="Family A G protein-coupled receptor-like"/>
    <property type="match status" value="3"/>
</dbReference>
<evidence type="ECO:0000256" key="1">
    <source>
        <dbReference type="ARBA" id="ARBA00004370"/>
    </source>
</evidence>
<keyword evidence="6" id="KW-0297">G-protein coupled receptor</keyword>
<comment type="subcellular location">
    <subcellularLocation>
        <location evidence="1">Membrane</location>
    </subcellularLocation>
</comment>
<dbReference type="PROSITE" id="PS00237">
    <property type="entry name" value="G_PROTEIN_RECEP_F1_1"/>
    <property type="match status" value="1"/>
</dbReference>
<evidence type="ECO:0000256" key="2">
    <source>
        <dbReference type="ARBA" id="ARBA00010663"/>
    </source>
</evidence>
<dbReference type="PANTHER" id="PTHR46641:SF25">
    <property type="entry name" value="CNMAMIDE RECEPTOR-RELATED"/>
    <property type="match status" value="1"/>
</dbReference>
<evidence type="ECO:0000256" key="5">
    <source>
        <dbReference type="ARBA" id="ARBA00023136"/>
    </source>
</evidence>
<feature type="transmembrane region" description="Helical" evidence="8">
    <location>
        <begin position="80"/>
        <end position="100"/>
    </location>
</feature>
<dbReference type="Proteomes" id="UP000198287">
    <property type="component" value="Unassembled WGS sequence"/>
</dbReference>
<feature type="transmembrane region" description="Helical" evidence="8">
    <location>
        <begin position="47"/>
        <end position="68"/>
    </location>
</feature>
<keyword evidence="3 6" id="KW-0812">Transmembrane</keyword>
<dbReference type="Pfam" id="PF00001">
    <property type="entry name" value="7tm_1"/>
    <property type="match status" value="2"/>
</dbReference>
<evidence type="ECO:0000313" key="10">
    <source>
        <dbReference type="EMBL" id="OXA57520.1"/>
    </source>
</evidence>
<dbReference type="InterPro" id="IPR017452">
    <property type="entry name" value="GPCR_Rhodpsn_7TM"/>
</dbReference>
<evidence type="ECO:0000259" key="9">
    <source>
        <dbReference type="PROSITE" id="PS50262"/>
    </source>
</evidence>
<dbReference type="InterPro" id="IPR052954">
    <property type="entry name" value="GPCR-Ligand_Int"/>
</dbReference>
<evidence type="ECO:0000256" key="7">
    <source>
        <dbReference type="SAM" id="MobiDB-lite"/>
    </source>
</evidence>
<feature type="domain" description="G-protein coupled receptors family 1 profile" evidence="9">
    <location>
        <begin position="796"/>
        <end position="1270"/>
    </location>
</feature>
<feature type="transmembrane region" description="Helical" evidence="8">
    <location>
        <begin position="120"/>
        <end position="142"/>
    </location>
</feature>
<feature type="region of interest" description="Disordered" evidence="7">
    <location>
        <begin position="1113"/>
        <end position="1132"/>
    </location>
</feature>
<evidence type="ECO:0000313" key="11">
    <source>
        <dbReference type="Proteomes" id="UP000198287"/>
    </source>
</evidence>